<comment type="caution">
    <text evidence="2">The sequence shown here is derived from an EMBL/GenBank/DDBJ whole genome shotgun (WGS) entry which is preliminary data.</text>
</comment>
<dbReference type="GO" id="GO:0005634">
    <property type="term" value="C:nucleus"/>
    <property type="evidence" value="ECO:0007669"/>
    <property type="project" value="TreeGrafter"/>
</dbReference>
<reference evidence="2 3" key="1">
    <citation type="submission" date="2015-04" db="EMBL/GenBank/DDBJ databases">
        <authorList>
            <person name="Heijne W.H."/>
            <person name="Fedorova N.D."/>
            <person name="Nierman W.C."/>
            <person name="Vollebregt A.W."/>
            <person name="Zhao Z."/>
            <person name="Wu L."/>
            <person name="Kumar M."/>
            <person name="Stam H."/>
            <person name="van den Berg M.A."/>
            <person name="Pel H.J."/>
        </authorList>
    </citation>
    <scope>NUCLEOTIDE SEQUENCE [LARGE SCALE GENOMIC DNA]</scope>
    <source>
        <strain evidence="2 3">CBS 393.64</strain>
    </source>
</reference>
<dbReference type="Gene3D" id="3.40.50.1010">
    <property type="entry name" value="5'-nuclease"/>
    <property type="match status" value="1"/>
</dbReference>
<dbReference type="Proteomes" id="UP000053958">
    <property type="component" value="Unassembled WGS sequence"/>
</dbReference>
<organism evidence="2 3">
    <name type="scientific">Rasamsonia emersonii (strain ATCC 16479 / CBS 393.64 / IMI 116815)</name>
    <dbReference type="NCBI Taxonomy" id="1408163"/>
    <lineage>
        <taxon>Eukaryota</taxon>
        <taxon>Fungi</taxon>
        <taxon>Dikarya</taxon>
        <taxon>Ascomycota</taxon>
        <taxon>Pezizomycotina</taxon>
        <taxon>Eurotiomycetes</taxon>
        <taxon>Eurotiomycetidae</taxon>
        <taxon>Eurotiales</taxon>
        <taxon>Trichocomaceae</taxon>
        <taxon>Rasamsonia</taxon>
    </lineage>
</organism>
<dbReference type="GeneID" id="25317040"/>
<evidence type="ECO:0000313" key="2">
    <source>
        <dbReference type="EMBL" id="KKA21252.1"/>
    </source>
</evidence>
<dbReference type="GO" id="GO:0006606">
    <property type="term" value="P:protein import into nucleus"/>
    <property type="evidence" value="ECO:0007669"/>
    <property type="project" value="TreeGrafter"/>
</dbReference>
<dbReference type="EMBL" id="LASV01000192">
    <property type="protein sequence ID" value="KKA21252.1"/>
    <property type="molecule type" value="Genomic_DNA"/>
</dbReference>
<feature type="compositionally biased region" description="Basic and acidic residues" evidence="1">
    <location>
        <begin position="132"/>
        <end position="156"/>
    </location>
</feature>
<evidence type="ECO:0008006" key="4">
    <source>
        <dbReference type="Google" id="ProtNLM"/>
    </source>
</evidence>
<dbReference type="GO" id="GO:0031267">
    <property type="term" value="F:small GTPase binding"/>
    <property type="evidence" value="ECO:0007669"/>
    <property type="project" value="TreeGrafter"/>
</dbReference>
<evidence type="ECO:0000256" key="1">
    <source>
        <dbReference type="SAM" id="MobiDB-lite"/>
    </source>
</evidence>
<evidence type="ECO:0000313" key="3">
    <source>
        <dbReference type="Proteomes" id="UP000053958"/>
    </source>
</evidence>
<dbReference type="PANTHER" id="PTHR15837:SF5">
    <property type="entry name" value="NYN DOMAIN-CONTAINING PROTEIN"/>
    <property type="match status" value="1"/>
</dbReference>
<feature type="region of interest" description="Disordered" evidence="1">
    <location>
        <begin position="17"/>
        <end position="72"/>
    </location>
</feature>
<feature type="compositionally biased region" description="Basic and acidic residues" evidence="1">
    <location>
        <begin position="35"/>
        <end position="45"/>
    </location>
</feature>
<feature type="region of interest" description="Disordered" evidence="1">
    <location>
        <begin position="90"/>
        <end position="237"/>
    </location>
</feature>
<dbReference type="InterPro" id="IPR007681">
    <property type="entry name" value="Mog1"/>
</dbReference>
<protein>
    <recommendedName>
        <fullName evidence="4">NYN domain-containing protein</fullName>
    </recommendedName>
</protein>
<dbReference type="OrthoDB" id="5590473at2759"/>
<dbReference type="AlphaFoldDB" id="A0A0F4YSK1"/>
<dbReference type="PANTHER" id="PTHR15837">
    <property type="entry name" value="RAN GUANINE NUCLEOTIDE RELEASE FACTOR"/>
    <property type="match status" value="1"/>
</dbReference>
<dbReference type="CDD" id="cd18724">
    <property type="entry name" value="PIN_LabA-like"/>
    <property type="match status" value="1"/>
</dbReference>
<feature type="compositionally biased region" description="Low complexity" evidence="1">
    <location>
        <begin position="46"/>
        <end position="56"/>
    </location>
</feature>
<dbReference type="GO" id="GO:0005085">
    <property type="term" value="F:guanyl-nucleotide exchange factor activity"/>
    <property type="evidence" value="ECO:0007669"/>
    <property type="project" value="TreeGrafter"/>
</dbReference>
<dbReference type="STRING" id="1408163.A0A0F4YSK1"/>
<proteinExistence type="predicted"/>
<gene>
    <name evidence="2" type="ORF">T310_4693</name>
</gene>
<sequence length="488" mass="54174">MPSAKSSSNWDFTAVIDLLHSPTNPTVDPYRPRHRELPPDSDRGQSESNSRTSVSSTQPKDIPHQDAGHRRLGDFGSLWDLINQPPQLAFDNGHIPVEAVDCDTSPRKPSSSDLYTSQTPPQTPPQKVSILKRHDSRTNTKTETSDLSDLSDHDAIPEAVSDSSTGVDSVEDVSIFDSPVPRPSSLSFIPPQVGSPSGKSDPVLTPPSSCDELDGSPNRTSPRHHGKAESAVVPSTKYKSSAERKAGLMIKLLKQFPEFAVHISSSKKKHPDPSLQVHVFVDSSNIMIGFHDCYKISQNIPVSTRIRRLPLSFHNFSLILERGRPAAKRVLVGSDRFPAINEAEKIGYETNILDRVHKAKQWTPRQLKFRNAFSNGVHSGSEMGSSPEERWVEQGVDEILHLKMLESLVDAEKPATMVLATGDAAEAEYSGGFLKMVERALRKGWTVELVSFSTNTSYAYKRKEFRAKWGSRFKMINLEDYVEELLDV</sequence>
<name>A0A0F4YSK1_RASE3</name>
<dbReference type="RefSeq" id="XP_013327864.1">
    <property type="nucleotide sequence ID" value="XM_013472410.1"/>
</dbReference>
<accession>A0A0F4YSK1</accession>
<keyword evidence="3" id="KW-1185">Reference proteome</keyword>
<feature type="compositionally biased region" description="Basic and acidic residues" evidence="1">
    <location>
        <begin position="61"/>
        <end position="72"/>
    </location>
</feature>